<evidence type="ECO:0000313" key="3">
    <source>
        <dbReference type="EMBL" id="KAG0463538.1"/>
    </source>
</evidence>
<accession>A0A835UJB8</accession>
<dbReference type="Pfam" id="PF03195">
    <property type="entry name" value="LOB"/>
    <property type="match status" value="1"/>
</dbReference>
<comment type="caution">
    <text evidence="3">The sequence shown here is derived from an EMBL/GenBank/DDBJ whole genome shotgun (WGS) entry which is preliminary data.</text>
</comment>
<reference evidence="3 4" key="1">
    <citation type="journal article" date="2020" name="Nat. Food">
        <title>A phased Vanilla planifolia genome enables genetic improvement of flavour and production.</title>
        <authorList>
            <person name="Hasing T."/>
            <person name="Tang H."/>
            <person name="Brym M."/>
            <person name="Khazi F."/>
            <person name="Huang T."/>
            <person name="Chambers A.H."/>
        </authorList>
    </citation>
    <scope>NUCLEOTIDE SEQUENCE [LARGE SCALE GENOMIC DNA]</scope>
    <source>
        <tissue evidence="3">Leaf</tissue>
    </source>
</reference>
<dbReference type="EMBL" id="JADCNL010000010">
    <property type="protein sequence ID" value="KAG0463538.1"/>
    <property type="molecule type" value="Genomic_DNA"/>
</dbReference>
<evidence type="ECO:0000256" key="1">
    <source>
        <dbReference type="ARBA" id="ARBA00005474"/>
    </source>
</evidence>
<dbReference type="PANTHER" id="PTHR31301">
    <property type="entry name" value="LOB DOMAIN-CONTAINING PROTEIN 4-RELATED"/>
    <property type="match status" value="1"/>
</dbReference>
<evidence type="ECO:0000259" key="2">
    <source>
        <dbReference type="PROSITE" id="PS50891"/>
    </source>
</evidence>
<organism evidence="3 4">
    <name type="scientific">Vanilla planifolia</name>
    <name type="common">Vanilla</name>
    <dbReference type="NCBI Taxonomy" id="51239"/>
    <lineage>
        <taxon>Eukaryota</taxon>
        <taxon>Viridiplantae</taxon>
        <taxon>Streptophyta</taxon>
        <taxon>Embryophyta</taxon>
        <taxon>Tracheophyta</taxon>
        <taxon>Spermatophyta</taxon>
        <taxon>Magnoliopsida</taxon>
        <taxon>Liliopsida</taxon>
        <taxon>Asparagales</taxon>
        <taxon>Orchidaceae</taxon>
        <taxon>Vanilloideae</taxon>
        <taxon>Vanilleae</taxon>
        <taxon>Vanilla</taxon>
    </lineage>
</organism>
<dbReference type="OrthoDB" id="408683at2759"/>
<dbReference type="AlphaFoldDB" id="A0A835UJB8"/>
<sequence length="247" mass="27170">MSSSNPPCAGCKLLRRKCTPGCIFAPYFPAEQPNKFANVHRVFGASNVTKLLNDLPQEQREDAVRSLSYEAEARTQDPVYGCVGFISILQQRLFQLQRDLFLAKRELSAYISQSGLGAEFVPQNQFQPAMSAFAGPVAMGMGLGIVNPHFGPALYRDQQQQQLADAFVVAREQMLMNVEQEEIARMNAAVGFGQTGNGCELVGFGRGAVGDLSSMAHVSPEMHGHQIQQTHYWRRSNEERSCPGPSS</sequence>
<dbReference type="PROSITE" id="PS50891">
    <property type="entry name" value="LOB"/>
    <property type="match status" value="1"/>
</dbReference>
<evidence type="ECO:0000313" key="4">
    <source>
        <dbReference type="Proteomes" id="UP000636800"/>
    </source>
</evidence>
<gene>
    <name evidence="3" type="ORF">HPP92_019607</name>
</gene>
<dbReference type="Proteomes" id="UP000636800">
    <property type="component" value="Chromosome 10"/>
</dbReference>
<protein>
    <recommendedName>
        <fullName evidence="2">LOB domain-containing protein</fullName>
    </recommendedName>
</protein>
<dbReference type="InterPro" id="IPR004883">
    <property type="entry name" value="LOB"/>
</dbReference>
<dbReference type="PANTHER" id="PTHR31301:SF68">
    <property type="entry name" value="LOB DOMAIN-CONTAINING PROTEIN 32-RELATED"/>
    <property type="match status" value="1"/>
</dbReference>
<keyword evidence="4" id="KW-1185">Reference proteome</keyword>
<feature type="domain" description="LOB" evidence="2">
    <location>
        <begin position="6"/>
        <end position="107"/>
    </location>
</feature>
<proteinExistence type="inferred from homology"/>
<name>A0A835UJB8_VANPL</name>
<comment type="similarity">
    <text evidence="1">Belongs to the LOB domain-containing protein family.</text>
</comment>